<feature type="region of interest" description="Disordered" evidence="10">
    <location>
        <begin position="340"/>
        <end position="363"/>
    </location>
</feature>
<dbReference type="STRING" id="966.BTA35_0216415"/>
<dbReference type="Pfam" id="PF00691">
    <property type="entry name" value="OmpA"/>
    <property type="match status" value="1"/>
</dbReference>
<dbReference type="InterPro" id="IPR036737">
    <property type="entry name" value="OmpA-like_sf"/>
</dbReference>
<keyword evidence="5" id="KW-0406">Ion transport</keyword>
<dbReference type="InterPro" id="IPR011250">
    <property type="entry name" value="OMP/PagP_B-barrel"/>
</dbReference>
<comment type="caution">
    <text evidence="12">The sequence shown here is derived from an EMBL/GenBank/DDBJ whole genome shotgun (WGS) entry which is preliminary data.</text>
</comment>
<dbReference type="GO" id="GO:0015288">
    <property type="term" value="F:porin activity"/>
    <property type="evidence" value="ECO:0007669"/>
    <property type="project" value="UniProtKB-KW"/>
</dbReference>
<dbReference type="GO" id="GO:0009279">
    <property type="term" value="C:cell outer membrane"/>
    <property type="evidence" value="ECO:0007669"/>
    <property type="project" value="UniProtKB-SubCell"/>
</dbReference>
<gene>
    <name evidence="12" type="ORF">BTA35_0216415</name>
</gene>
<evidence type="ECO:0000256" key="4">
    <source>
        <dbReference type="ARBA" id="ARBA00022692"/>
    </source>
</evidence>
<dbReference type="PROSITE" id="PS51123">
    <property type="entry name" value="OMPA_2"/>
    <property type="match status" value="1"/>
</dbReference>
<evidence type="ECO:0000256" key="6">
    <source>
        <dbReference type="ARBA" id="ARBA00023114"/>
    </source>
</evidence>
<dbReference type="Gene3D" id="3.30.1330.60">
    <property type="entry name" value="OmpA-like domain"/>
    <property type="match status" value="1"/>
</dbReference>
<organism evidence="12 13">
    <name type="scientific">Oceanospirillum linum</name>
    <dbReference type="NCBI Taxonomy" id="966"/>
    <lineage>
        <taxon>Bacteria</taxon>
        <taxon>Pseudomonadati</taxon>
        <taxon>Pseudomonadota</taxon>
        <taxon>Gammaproteobacteria</taxon>
        <taxon>Oceanospirillales</taxon>
        <taxon>Oceanospirillaceae</taxon>
        <taxon>Oceanospirillum</taxon>
    </lineage>
</organism>
<keyword evidence="8" id="KW-0998">Cell outer membrane</keyword>
<name>A0A1T1H7N1_OCELI</name>
<dbReference type="PANTHER" id="PTHR30329:SF21">
    <property type="entry name" value="LIPOPROTEIN YIAD-RELATED"/>
    <property type="match status" value="1"/>
</dbReference>
<keyword evidence="4" id="KW-0812">Transmembrane</keyword>
<accession>A0A1T1H7N1</accession>
<evidence type="ECO:0000256" key="3">
    <source>
        <dbReference type="ARBA" id="ARBA00022452"/>
    </source>
</evidence>
<evidence type="ECO:0000256" key="1">
    <source>
        <dbReference type="ARBA" id="ARBA00004571"/>
    </source>
</evidence>
<evidence type="ECO:0000256" key="7">
    <source>
        <dbReference type="ARBA" id="ARBA00023136"/>
    </source>
</evidence>
<evidence type="ECO:0000259" key="11">
    <source>
        <dbReference type="PROSITE" id="PS51123"/>
    </source>
</evidence>
<evidence type="ECO:0000256" key="8">
    <source>
        <dbReference type="ARBA" id="ARBA00023237"/>
    </source>
</evidence>
<dbReference type="CDD" id="cd07185">
    <property type="entry name" value="OmpA_C-like"/>
    <property type="match status" value="1"/>
</dbReference>
<dbReference type="GO" id="GO:0046930">
    <property type="term" value="C:pore complex"/>
    <property type="evidence" value="ECO:0007669"/>
    <property type="project" value="UniProtKB-KW"/>
</dbReference>
<protein>
    <recommendedName>
        <fullName evidence="11">OmpA-like domain-containing protein</fullName>
    </recommendedName>
</protein>
<dbReference type="InterPro" id="IPR050330">
    <property type="entry name" value="Bact_OuterMem_StrucFunc"/>
</dbReference>
<dbReference type="PRINTS" id="PR01021">
    <property type="entry name" value="OMPADOMAIN"/>
</dbReference>
<keyword evidence="6" id="KW-0626">Porin</keyword>
<dbReference type="InterPro" id="IPR006665">
    <property type="entry name" value="OmpA-like"/>
</dbReference>
<sequence length="363" mass="39852">MLFFVLYMLFLFFKCAAAEAVLNLRFGMRASKLLLMTGIVLAPGLVSAQEGVYIGGFYEAVATDSKKKTDADFDYLDGGQGPGLELGVFFTPSWGARLEWGQQDYDRASPLASGGDERRLGLDLMYRFTEKNHAYVFAGFKSVTPGVGHSVANAGLGGSLPLTSRWSLFAEGVAYQGMKTDFTDLGAKAGVRYQFYTSEHDFLAPHKPVRTVVTSVPESDLDRDGVIDRLDLCPGTPVKYLVNEDGCTIAEQFVVSMQLKILFPNDSSELEPSYYPEIKKVADFMASRPDTAVEIGGHTSAPASFDYNLALSRARAEAVSRVLVEEFKVDPQRVRSKGYGESRLLDPADNEAAHSRNRRIEAV</sequence>
<evidence type="ECO:0000313" key="13">
    <source>
        <dbReference type="Proteomes" id="UP000190064"/>
    </source>
</evidence>
<dbReference type="GO" id="GO:0006811">
    <property type="term" value="P:monoatomic ion transport"/>
    <property type="evidence" value="ECO:0007669"/>
    <property type="project" value="UniProtKB-KW"/>
</dbReference>
<dbReference type="AlphaFoldDB" id="A0A1T1H7N1"/>
<evidence type="ECO:0000256" key="10">
    <source>
        <dbReference type="SAM" id="MobiDB-lite"/>
    </source>
</evidence>
<keyword evidence="13" id="KW-1185">Reference proteome</keyword>
<dbReference type="Proteomes" id="UP000190064">
    <property type="component" value="Unassembled WGS sequence"/>
</dbReference>
<evidence type="ECO:0000313" key="12">
    <source>
        <dbReference type="EMBL" id="OOV85858.1"/>
    </source>
</evidence>
<keyword evidence="3" id="KW-1134">Transmembrane beta strand</keyword>
<dbReference type="EMBL" id="MTSD02000019">
    <property type="protein sequence ID" value="OOV85858.1"/>
    <property type="molecule type" value="Genomic_DNA"/>
</dbReference>
<feature type="non-terminal residue" evidence="12">
    <location>
        <position position="363"/>
    </location>
</feature>
<comment type="subcellular location">
    <subcellularLocation>
        <location evidence="1">Cell outer membrane</location>
        <topology evidence="1">Multi-pass membrane protein</topology>
    </subcellularLocation>
</comment>
<evidence type="ECO:0000256" key="2">
    <source>
        <dbReference type="ARBA" id="ARBA00022448"/>
    </source>
</evidence>
<dbReference type="InterPro" id="IPR006664">
    <property type="entry name" value="OMP_bac"/>
</dbReference>
<keyword evidence="2" id="KW-0813">Transport</keyword>
<dbReference type="SUPFAM" id="SSF56925">
    <property type="entry name" value="OMPA-like"/>
    <property type="match status" value="1"/>
</dbReference>
<keyword evidence="7 9" id="KW-0472">Membrane</keyword>
<evidence type="ECO:0000256" key="5">
    <source>
        <dbReference type="ARBA" id="ARBA00023065"/>
    </source>
</evidence>
<reference evidence="12" key="1">
    <citation type="submission" date="2017-02" db="EMBL/GenBank/DDBJ databases">
        <title>Draft Genome Sequence of the Salt Water Bacterium Oceanospirillum linum ATCC 11336.</title>
        <authorList>
            <person name="Trachtenberg A.M."/>
            <person name="Carney J.G."/>
            <person name="Linnane J.D."/>
            <person name="Rheaume B.A."/>
            <person name="Pitts N.L."/>
            <person name="Mykles D.L."/>
            <person name="Maclea K.S."/>
        </authorList>
    </citation>
    <scope>NUCLEOTIDE SEQUENCE [LARGE SCALE GENOMIC DNA]</scope>
    <source>
        <strain evidence="12">ATCC 11336</strain>
    </source>
</reference>
<feature type="domain" description="OmpA-like" evidence="11">
    <location>
        <begin position="250"/>
        <end position="363"/>
    </location>
</feature>
<dbReference type="PROSITE" id="PS00018">
    <property type="entry name" value="EF_HAND_1"/>
    <property type="match status" value="1"/>
</dbReference>
<dbReference type="PANTHER" id="PTHR30329">
    <property type="entry name" value="STATOR ELEMENT OF FLAGELLAR MOTOR COMPLEX"/>
    <property type="match status" value="1"/>
</dbReference>
<dbReference type="InterPro" id="IPR018247">
    <property type="entry name" value="EF_Hand_1_Ca_BS"/>
</dbReference>
<dbReference type="Gene3D" id="2.40.160.20">
    <property type="match status" value="1"/>
</dbReference>
<proteinExistence type="predicted"/>
<dbReference type="SUPFAM" id="SSF103088">
    <property type="entry name" value="OmpA-like"/>
    <property type="match status" value="1"/>
</dbReference>
<evidence type="ECO:0000256" key="9">
    <source>
        <dbReference type="PROSITE-ProRule" id="PRU00473"/>
    </source>
</evidence>